<sequence length="17" mass="2081">MNELRRLIPNITHKMLT</sequence>
<comment type="caution">
    <text evidence="1">The sequence shown here is derived from an EMBL/GenBank/DDBJ whole genome shotgun (WGS) entry which is preliminary data.</text>
</comment>
<protein>
    <submittedName>
        <fullName evidence="1">Uncharacterized protein</fullName>
    </submittedName>
</protein>
<dbReference type="Proteomes" id="UP000564806">
    <property type="component" value="Unassembled WGS sequence"/>
</dbReference>
<reference evidence="1" key="1">
    <citation type="submission" date="2020-06" db="EMBL/GenBank/DDBJ databases">
        <title>Paenibacillus sp. nov., isolated from soil.</title>
        <authorList>
            <person name="Seo Y.L."/>
        </authorList>
    </citation>
    <scope>NUCLEOTIDE SEQUENCE [LARGE SCALE GENOMIC DNA]</scope>
    <source>
        <strain evidence="1">JW14</strain>
    </source>
</reference>
<name>A0A850EJ85_9BACL</name>
<gene>
    <name evidence="1" type="ORF">HPT30_08785</name>
</gene>
<proteinExistence type="predicted"/>
<evidence type="ECO:0000313" key="2">
    <source>
        <dbReference type="Proteomes" id="UP000564806"/>
    </source>
</evidence>
<evidence type="ECO:0000313" key="1">
    <source>
        <dbReference type="EMBL" id="NUU60436.1"/>
    </source>
</evidence>
<accession>A0A850EJ85</accession>
<keyword evidence="2" id="KW-1185">Reference proteome</keyword>
<dbReference type="AlphaFoldDB" id="A0A850EJ85"/>
<organism evidence="1 2">
    <name type="scientific">Paenibacillus agri</name>
    <dbReference type="NCBI Taxonomy" id="2744309"/>
    <lineage>
        <taxon>Bacteria</taxon>
        <taxon>Bacillati</taxon>
        <taxon>Bacillota</taxon>
        <taxon>Bacilli</taxon>
        <taxon>Bacillales</taxon>
        <taxon>Paenibacillaceae</taxon>
        <taxon>Paenibacillus</taxon>
    </lineage>
</organism>
<dbReference type="EMBL" id="JABWCS010000201">
    <property type="protein sequence ID" value="NUU60436.1"/>
    <property type="molecule type" value="Genomic_DNA"/>
</dbReference>